<keyword evidence="5" id="KW-1185">Reference proteome</keyword>
<evidence type="ECO:0000313" key="4">
    <source>
        <dbReference type="EMBL" id="NOL42740.1"/>
    </source>
</evidence>
<sequence>MTYDVLVVGNDAFGLSLGLALARRGTQVAVVGARRPEPAVGLVETFGGLSDAHEPTKVAWSHKSAQLWPEWLNSLDSDVQTADGSLVILNTMGLPDVDSANFAAVRAALEQYGEPFEVVDPAEFDWLDPEPTARPLQALYLPNEFAVDTAELMAGLERAFQAAGGVLIVEDIVQVGDGVELHDGTSLTAGAVVLVNTAAPAAAETLQLVDSAEVSVVVDTEGDAIPPYLVRTPRRAFAAATYAAPLRVGQLQLGGTEVVASEPVGAAPVGDVLHVLNAAARQLRRDLGESSVQEIQLTNRPVAIDGLPLIGETALPGVWLLNSSDLSLAPLLADELATALRGEEPTLDLTPFGPSRAPISALTRAGAVAATVTQLLAGGYESNWTTPVEWPALLEATLVTELHRNPPEVTTALQARLR</sequence>
<protein>
    <submittedName>
        <fullName evidence="4">FAD-binding oxidoreductase</fullName>
    </submittedName>
    <submittedName>
        <fullName evidence="3">Glycine/D-amino acid oxidase-like deaminating enzyme</fullName>
    </submittedName>
</protein>
<dbReference type="EMBL" id="JACHKF010000001">
    <property type="protein sequence ID" value="MBB6566605.1"/>
    <property type="molecule type" value="Genomic_DNA"/>
</dbReference>
<dbReference type="RefSeq" id="WP_171675239.1">
    <property type="nucleotide sequence ID" value="NZ_BAAAGT010000004.1"/>
</dbReference>
<dbReference type="AlphaFoldDB" id="A0A7Y4P234"/>
<dbReference type="SUPFAM" id="SSF51905">
    <property type="entry name" value="FAD/NAD(P)-binding domain"/>
    <property type="match status" value="1"/>
</dbReference>
<dbReference type="Gene3D" id="3.30.9.10">
    <property type="entry name" value="D-Amino Acid Oxidase, subunit A, domain 2"/>
    <property type="match status" value="1"/>
</dbReference>
<dbReference type="PANTHER" id="PTHR13847:SF289">
    <property type="entry name" value="GLYCINE OXIDASE"/>
    <property type="match status" value="1"/>
</dbReference>
<reference evidence="4 5" key="1">
    <citation type="submission" date="2020-05" db="EMBL/GenBank/DDBJ databases">
        <title>Genome sequence of Kribbella sandramycini ATCC 39419.</title>
        <authorList>
            <person name="Maclea K.S."/>
            <person name="Fair J.L."/>
        </authorList>
    </citation>
    <scope>NUCLEOTIDE SEQUENCE [LARGE SCALE GENOMIC DNA]</scope>
    <source>
        <strain evidence="4 5">ATCC 39419</strain>
    </source>
</reference>
<keyword evidence="1" id="KW-0560">Oxidoreductase</keyword>
<gene>
    <name evidence="3" type="ORF">HNR71_002242</name>
    <name evidence="4" type="ORF">HPO96_21065</name>
</gene>
<evidence type="ECO:0000256" key="1">
    <source>
        <dbReference type="ARBA" id="ARBA00023002"/>
    </source>
</evidence>
<dbReference type="Proteomes" id="UP000534306">
    <property type="component" value="Unassembled WGS sequence"/>
</dbReference>
<dbReference type="Proteomes" id="UP000553957">
    <property type="component" value="Unassembled WGS sequence"/>
</dbReference>
<accession>A0A7Y4P234</accession>
<evidence type="ECO:0000313" key="5">
    <source>
        <dbReference type="Proteomes" id="UP000534306"/>
    </source>
</evidence>
<dbReference type="EMBL" id="JABJRC010000005">
    <property type="protein sequence ID" value="NOL42740.1"/>
    <property type="molecule type" value="Genomic_DNA"/>
</dbReference>
<comment type="caution">
    <text evidence="4">The sequence shown here is derived from an EMBL/GenBank/DDBJ whole genome shotgun (WGS) entry which is preliminary data.</text>
</comment>
<dbReference type="Pfam" id="PF01266">
    <property type="entry name" value="DAO"/>
    <property type="match status" value="1"/>
</dbReference>
<evidence type="ECO:0000313" key="6">
    <source>
        <dbReference type="Proteomes" id="UP000553957"/>
    </source>
</evidence>
<dbReference type="GO" id="GO:0016491">
    <property type="term" value="F:oxidoreductase activity"/>
    <property type="evidence" value="ECO:0007669"/>
    <property type="project" value="UniProtKB-KW"/>
</dbReference>
<dbReference type="GO" id="GO:0005737">
    <property type="term" value="C:cytoplasm"/>
    <property type="evidence" value="ECO:0007669"/>
    <property type="project" value="TreeGrafter"/>
</dbReference>
<dbReference type="InterPro" id="IPR036188">
    <property type="entry name" value="FAD/NAD-bd_sf"/>
</dbReference>
<dbReference type="PANTHER" id="PTHR13847">
    <property type="entry name" value="SARCOSINE DEHYDROGENASE-RELATED"/>
    <property type="match status" value="1"/>
</dbReference>
<name>A0A7Y4P234_9ACTN</name>
<organism evidence="4 5">
    <name type="scientific">Kribbella sandramycini</name>
    <dbReference type="NCBI Taxonomy" id="60450"/>
    <lineage>
        <taxon>Bacteria</taxon>
        <taxon>Bacillati</taxon>
        <taxon>Actinomycetota</taxon>
        <taxon>Actinomycetes</taxon>
        <taxon>Propionibacteriales</taxon>
        <taxon>Kribbellaceae</taxon>
        <taxon>Kribbella</taxon>
    </lineage>
</organism>
<dbReference type="InterPro" id="IPR006076">
    <property type="entry name" value="FAD-dep_OxRdtase"/>
</dbReference>
<evidence type="ECO:0000259" key="2">
    <source>
        <dbReference type="Pfam" id="PF01266"/>
    </source>
</evidence>
<feature type="domain" description="FAD dependent oxidoreductase" evidence="2">
    <location>
        <begin position="4"/>
        <end position="337"/>
    </location>
</feature>
<proteinExistence type="predicted"/>
<dbReference type="Gene3D" id="3.50.50.60">
    <property type="entry name" value="FAD/NAD(P)-binding domain"/>
    <property type="match status" value="1"/>
</dbReference>
<reference evidence="3 6" key="2">
    <citation type="submission" date="2020-08" db="EMBL/GenBank/DDBJ databases">
        <title>Sequencing the genomes of 1000 actinobacteria strains.</title>
        <authorList>
            <person name="Klenk H.-P."/>
        </authorList>
    </citation>
    <scope>NUCLEOTIDE SEQUENCE [LARGE SCALE GENOMIC DNA]</scope>
    <source>
        <strain evidence="3 6">DSM 15626</strain>
    </source>
</reference>
<evidence type="ECO:0000313" key="3">
    <source>
        <dbReference type="EMBL" id="MBB6566605.1"/>
    </source>
</evidence>